<evidence type="ECO:0000313" key="2">
    <source>
        <dbReference type="EMBL" id="MBD2184099.1"/>
    </source>
</evidence>
<dbReference type="Pfam" id="PF06150">
    <property type="entry name" value="ChaB"/>
    <property type="match status" value="1"/>
</dbReference>
<keyword evidence="3" id="KW-1185">Reference proteome</keyword>
<dbReference type="InterPro" id="IPR037205">
    <property type="entry name" value="ChaB_sf"/>
</dbReference>
<proteinExistence type="predicted"/>
<sequence length="81" mass="9015">MSQKQLQDLPSEVQQQLNQGAQQIFLAAYNSASEDGMSEEAAMNVAWNSVKQEYEPGEDGQWRPKPEDSHQHHKSVTSGGN</sequence>
<dbReference type="EMBL" id="JACJPW010000073">
    <property type="protein sequence ID" value="MBD2184099.1"/>
    <property type="molecule type" value="Genomic_DNA"/>
</dbReference>
<dbReference type="Proteomes" id="UP000641646">
    <property type="component" value="Unassembled WGS sequence"/>
</dbReference>
<evidence type="ECO:0000313" key="3">
    <source>
        <dbReference type="Proteomes" id="UP000641646"/>
    </source>
</evidence>
<dbReference type="Gene3D" id="1.10.1740.70">
    <property type="entry name" value="ChaB"/>
    <property type="match status" value="1"/>
</dbReference>
<protein>
    <submittedName>
        <fullName evidence="2">ChaB family protein</fullName>
    </submittedName>
</protein>
<organism evidence="2 3">
    <name type="scientific">Aerosakkonema funiforme FACHB-1375</name>
    <dbReference type="NCBI Taxonomy" id="2949571"/>
    <lineage>
        <taxon>Bacteria</taxon>
        <taxon>Bacillati</taxon>
        <taxon>Cyanobacteriota</taxon>
        <taxon>Cyanophyceae</taxon>
        <taxon>Oscillatoriophycideae</taxon>
        <taxon>Aerosakkonematales</taxon>
        <taxon>Aerosakkonemataceae</taxon>
        <taxon>Aerosakkonema</taxon>
    </lineage>
</organism>
<reference evidence="2" key="1">
    <citation type="journal article" date="2015" name="ISME J.">
        <title>Draft Genome Sequence of Streptomyces incarnatus NRRL8089, which Produces the Nucleoside Antibiotic Sinefungin.</title>
        <authorList>
            <person name="Oshima K."/>
            <person name="Hattori M."/>
            <person name="Shimizu H."/>
            <person name="Fukuda K."/>
            <person name="Nemoto M."/>
            <person name="Inagaki K."/>
            <person name="Tamura T."/>
        </authorList>
    </citation>
    <scope>NUCLEOTIDE SEQUENCE</scope>
    <source>
        <strain evidence="2">FACHB-1375</strain>
    </source>
</reference>
<dbReference type="InterPro" id="IPR009317">
    <property type="entry name" value="ChaB"/>
</dbReference>
<comment type="caution">
    <text evidence="2">The sequence shown here is derived from an EMBL/GenBank/DDBJ whole genome shotgun (WGS) entry which is preliminary data.</text>
</comment>
<dbReference type="RefSeq" id="WP_190469823.1">
    <property type="nucleotide sequence ID" value="NZ_JACJPW010000073.1"/>
</dbReference>
<dbReference type="SUPFAM" id="SSF140376">
    <property type="entry name" value="ChaB-like"/>
    <property type="match status" value="1"/>
</dbReference>
<accession>A0A926VHY0</accession>
<reference evidence="2" key="2">
    <citation type="submission" date="2020-08" db="EMBL/GenBank/DDBJ databases">
        <authorList>
            <person name="Chen M."/>
            <person name="Teng W."/>
            <person name="Zhao L."/>
            <person name="Hu C."/>
            <person name="Zhou Y."/>
            <person name="Han B."/>
            <person name="Song L."/>
            <person name="Shu W."/>
        </authorList>
    </citation>
    <scope>NUCLEOTIDE SEQUENCE</scope>
    <source>
        <strain evidence="2">FACHB-1375</strain>
    </source>
</reference>
<feature type="compositionally biased region" description="Basic and acidic residues" evidence="1">
    <location>
        <begin position="60"/>
        <end position="70"/>
    </location>
</feature>
<name>A0A926VHY0_9CYAN</name>
<gene>
    <name evidence="2" type="ORF">H6G03_24020</name>
</gene>
<evidence type="ECO:0000256" key="1">
    <source>
        <dbReference type="SAM" id="MobiDB-lite"/>
    </source>
</evidence>
<dbReference type="AlphaFoldDB" id="A0A926VHY0"/>
<feature type="region of interest" description="Disordered" evidence="1">
    <location>
        <begin position="50"/>
        <end position="81"/>
    </location>
</feature>